<dbReference type="STRING" id="1524460.IX84_11110"/>
<proteinExistence type="predicted"/>
<dbReference type="OrthoDB" id="1488726at2"/>
<reference evidence="1 2" key="1">
    <citation type="journal article" date="2014" name="Int. J. Syst. Evol. Microbiol.">
        <title>Phaeodactylibacter xiamenensis gen. nov., sp. nov., a member of the family Saprospiraceae isolated from the marine alga Phaeodactylum tricornutum.</title>
        <authorList>
            <person name="Chen Z.Jr."/>
            <person name="Lei X."/>
            <person name="Lai Q."/>
            <person name="Li Y."/>
            <person name="Zhang B."/>
            <person name="Zhang J."/>
            <person name="Zhang H."/>
            <person name="Yang L."/>
            <person name="Zheng W."/>
            <person name="Tian Y."/>
            <person name="Yu Z."/>
            <person name="Xu H.Jr."/>
            <person name="Zheng T."/>
        </authorList>
    </citation>
    <scope>NUCLEOTIDE SEQUENCE [LARGE SCALE GENOMIC DNA]</scope>
    <source>
        <strain evidence="1 2">KD52</strain>
    </source>
</reference>
<keyword evidence="2" id="KW-1185">Reference proteome</keyword>
<dbReference type="PROSITE" id="PS51257">
    <property type="entry name" value="PROKAR_LIPOPROTEIN"/>
    <property type="match status" value="1"/>
</dbReference>
<dbReference type="Proteomes" id="UP000029736">
    <property type="component" value="Unassembled WGS sequence"/>
</dbReference>
<organism evidence="1 2">
    <name type="scientific">Phaeodactylibacter xiamenensis</name>
    <dbReference type="NCBI Taxonomy" id="1524460"/>
    <lineage>
        <taxon>Bacteria</taxon>
        <taxon>Pseudomonadati</taxon>
        <taxon>Bacteroidota</taxon>
        <taxon>Saprospiria</taxon>
        <taxon>Saprospirales</taxon>
        <taxon>Haliscomenobacteraceae</taxon>
        <taxon>Phaeodactylibacter</taxon>
    </lineage>
</organism>
<protein>
    <submittedName>
        <fullName evidence="1">Uncharacterized protein</fullName>
    </submittedName>
</protein>
<dbReference type="EMBL" id="JPOS01000022">
    <property type="protein sequence ID" value="KGE88093.1"/>
    <property type="molecule type" value="Genomic_DNA"/>
</dbReference>
<gene>
    <name evidence="1" type="ORF">IX84_11110</name>
</gene>
<name>A0A098S8W2_9BACT</name>
<accession>A0A098S8W2</accession>
<dbReference type="AlphaFoldDB" id="A0A098S8W2"/>
<sequence>MRRLFTYFGIAMLLTGCVEEVDQFQPLELTSGNINRFFEAVQSNPIPISWDASQEKLITLPGYGRVIVPPNAFLFPDGAEVSGTVQAKVLDLYSKEDLLRNRITTASAEGIVESAGTVFIEVEQGGQQLRLKSDKLIRIQMATARYNSQMRLFTGKAAEDGTMEWMEYSLGEAPVRSVELEDPFSGQPVPGFEFSSPELGYLKCGTYLSEEQGTAEVCLNLPYNFDAKNTVAFIALRDYNGLTTIPFEEENALRPDCCRDGLPAGEPAKIIVIAEGEEGMYFLEEKTVTIMENLTISITPEAASLSDIMLALEGL</sequence>
<evidence type="ECO:0000313" key="2">
    <source>
        <dbReference type="Proteomes" id="UP000029736"/>
    </source>
</evidence>
<dbReference type="RefSeq" id="WP_044219922.1">
    <property type="nucleotide sequence ID" value="NZ_JBKAGJ010000041.1"/>
</dbReference>
<comment type="caution">
    <text evidence="1">The sequence shown here is derived from an EMBL/GenBank/DDBJ whole genome shotgun (WGS) entry which is preliminary data.</text>
</comment>
<evidence type="ECO:0000313" key="1">
    <source>
        <dbReference type="EMBL" id="KGE88093.1"/>
    </source>
</evidence>